<dbReference type="AlphaFoldDB" id="A0A1D6NR81"/>
<proteinExistence type="predicted"/>
<keyword evidence="1" id="KW-0670">Pyruvate</keyword>
<accession>A0A1D6NR81</accession>
<sequence length="147" mass="16959">MYSRILHDFSLLFFRPTSVFLSQHFNLFATGYLFLLFYLELNSFLNGILEFNSCQMGFLCSHMLPYTVLPFVLHLCLSPYSIQQASPECNTLCKVVPAGCGVLTPRNMFCHHFWSLICILLTGITPSSDLKICNMFIIVDEKMSWRH</sequence>
<gene>
    <name evidence="1" type="ORF">ZEAMMB73_Zm00001d044748</name>
</gene>
<reference evidence="1" key="1">
    <citation type="submission" date="2015-12" db="EMBL/GenBank/DDBJ databases">
        <title>Update maize B73 reference genome by single molecule sequencing technologies.</title>
        <authorList>
            <consortium name="Maize Genome Sequencing Project"/>
            <person name="Ware D."/>
        </authorList>
    </citation>
    <scope>NUCLEOTIDE SEQUENCE</scope>
    <source>
        <tissue evidence="1">Seedling</tissue>
    </source>
</reference>
<organism evidence="1">
    <name type="scientific">Zea mays</name>
    <name type="common">Maize</name>
    <dbReference type="NCBI Taxonomy" id="4577"/>
    <lineage>
        <taxon>Eukaryota</taxon>
        <taxon>Viridiplantae</taxon>
        <taxon>Streptophyta</taxon>
        <taxon>Embryophyta</taxon>
        <taxon>Tracheophyta</taxon>
        <taxon>Spermatophyta</taxon>
        <taxon>Magnoliopsida</taxon>
        <taxon>Liliopsida</taxon>
        <taxon>Poales</taxon>
        <taxon>Poaceae</taxon>
        <taxon>PACMAD clade</taxon>
        <taxon>Panicoideae</taxon>
        <taxon>Andropogonodae</taxon>
        <taxon>Andropogoneae</taxon>
        <taxon>Tripsacinae</taxon>
        <taxon>Zea</taxon>
    </lineage>
</organism>
<evidence type="ECO:0000313" key="1">
    <source>
        <dbReference type="EMBL" id="AQL00813.1"/>
    </source>
</evidence>
<protein>
    <submittedName>
        <fullName evidence="1">Pyruvate dehydrogenase E1 component subunit alpha-1 mitochondrial</fullName>
    </submittedName>
</protein>
<name>A0A1D6NR81_MAIZE</name>
<dbReference type="EMBL" id="CM000785">
    <property type="protein sequence ID" value="AQL00813.1"/>
    <property type="molecule type" value="Genomic_DNA"/>
</dbReference>